<feature type="compositionally biased region" description="Low complexity" evidence="1">
    <location>
        <begin position="72"/>
        <end position="88"/>
    </location>
</feature>
<dbReference type="EMBL" id="CP023004">
    <property type="protein sequence ID" value="AWI08881.1"/>
    <property type="molecule type" value="Genomic_DNA"/>
</dbReference>
<protein>
    <submittedName>
        <fullName evidence="2">Uncharacterized protein</fullName>
    </submittedName>
</protein>
<name>A0A2U8E219_9BACT</name>
<keyword evidence="3" id="KW-1185">Reference proteome</keyword>
<feature type="region of interest" description="Disordered" evidence="1">
    <location>
        <begin position="1"/>
        <end position="134"/>
    </location>
</feature>
<feature type="compositionally biased region" description="Low complexity" evidence="1">
    <location>
        <begin position="658"/>
        <end position="669"/>
    </location>
</feature>
<evidence type="ECO:0000313" key="3">
    <source>
        <dbReference type="Proteomes" id="UP000244896"/>
    </source>
</evidence>
<feature type="compositionally biased region" description="Basic and acidic residues" evidence="1">
    <location>
        <begin position="719"/>
        <end position="733"/>
    </location>
</feature>
<evidence type="ECO:0000313" key="2">
    <source>
        <dbReference type="EMBL" id="AWI08881.1"/>
    </source>
</evidence>
<gene>
    <name evidence="2" type="ORF">CKA38_06090</name>
</gene>
<feature type="compositionally biased region" description="Polar residues" evidence="1">
    <location>
        <begin position="670"/>
        <end position="681"/>
    </location>
</feature>
<feature type="compositionally biased region" description="Polar residues" evidence="1">
    <location>
        <begin position="18"/>
        <end position="36"/>
    </location>
</feature>
<dbReference type="RefSeq" id="WP_108824693.1">
    <property type="nucleotide sequence ID" value="NZ_CP023004.1"/>
</dbReference>
<feature type="compositionally biased region" description="Basic and acidic residues" evidence="1">
    <location>
        <begin position="1"/>
        <end position="16"/>
    </location>
</feature>
<reference evidence="2 3" key="1">
    <citation type="journal article" date="2018" name="Syst. Appl. Microbiol.">
        <title>Ereboglobus luteus gen. nov. sp. nov. from cockroach guts, and new insights into the oxygen relationship of the genera Opitutus and Didymococcus (Verrucomicrobia: Opitutaceae).</title>
        <authorList>
            <person name="Tegtmeier D."/>
            <person name="Belitz A."/>
            <person name="Radek R."/>
            <person name="Heimerl T."/>
            <person name="Brune A."/>
        </authorList>
    </citation>
    <scope>NUCLEOTIDE SEQUENCE [LARGE SCALE GENOMIC DNA]</scope>
    <source>
        <strain evidence="2 3">Ho45</strain>
    </source>
</reference>
<feature type="compositionally biased region" description="Low complexity" evidence="1">
    <location>
        <begin position="522"/>
        <end position="585"/>
    </location>
</feature>
<organism evidence="2 3">
    <name type="scientific">Ereboglobus luteus</name>
    <dbReference type="NCBI Taxonomy" id="1796921"/>
    <lineage>
        <taxon>Bacteria</taxon>
        <taxon>Pseudomonadati</taxon>
        <taxon>Verrucomicrobiota</taxon>
        <taxon>Opitutia</taxon>
        <taxon>Opitutales</taxon>
        <taxon>Opitutaceae</taxon>
        <taxon>Ereboglobus</taxon>
    </lineage>
</organism>
<dbReference type="OrthoDB" id="187407at2"/>
<feature type="compositionally biased region" description="Low complexity" evidence="1">
    <location>
        <begin position="708"/>
        <end position="718"/>
    </location>
</feature>
<dbReference type="KEGG" id="elut:CKA38_06090"/>
<sequence>MDDQASKENPSKDFNKLDLSQLQGFSFGTQWTQDKTSSSRQGDSRRSSEGGERPQRRNGGDARRDRRGFRKPATPADGADSPAGADAQSRPRRDDRAPRRDQREGDQRGPRRDFRGPRRDDRRPGGYQREGAREFTGPYFSPYYTVTFYPEDNGFAALVKAIRASCRTYELFEIARVVIGKNDRFVAAIQRKQPDAHKAPRVSRPQADATDESGEVAAEIPARAKLAPFAISIPDGLPFDNEDAAIAHVLSKHLDKFFDTSEVEVEPPKGNYQVINKCGVTGELLGPPNYHLYNQIVQQHHASRLGRMNMDAFRSRIETVRDPEVVNQWLEKMKKATRYTWKLAPPAEGATPISFDSFDDARAYLLANARDKVVRTVETARMHGKLLEIMPQGEMRRAVESTLERQRRFPLDTANALRGRLRREGFTIFKKGSKGISYVCAVKRKFRVPGQTFADSIDALIAFIEANPMVKASELPAKFLGIKQLETHAATAIAAPEVATIPAPLEKAVADETAPAAESQPAETAVEEVVAAETASASTEAAEETVSAAAEEAPVGTVPTETSAPAIEAAPETEAAPESAQTTPPIMSPASGSVAPFPTEPLSAEEQARLHRLTGDLRWLVSEGYVTEYIDGSLFTYPPMSEARKKEVENEDRDDLPTAEAHTASESASGQSESPAEQQPVETDAQAPVEPSVASEPEIASEPESVSEADAASASEPVADSKEENPGEPKNES</sequence>
<evidence type="ECO:0000256" key="1">
    <source>
        <dbReference type="SAM" id="MobiDB-lite"/>
    </source>
</evidence>
<feature type="region of interest" description="Disordered" evidence="1">
    <location>
        <begin position="511"/>
        <end position="599"/>
    </location>
</feature>
<dbReference type="Proteomes" id="UP000244896">
    <property type="component" value="Chromosome"/>
</dbReference>
<feature type="region of interest" description="Disordered" evidence="1">
    <location>
        <begin position="191"/>
        <end position="214"/>
    </location>
</feature>
<accession>A0A2U8E219</accession>
<feature type="compositionally biased region" description="Basic and acidic residues" evidence="1">
    <location>
        <begin position="89"/>
        <end position="124"/>
    </location>
</feature>
<dbReference type="AlphaFoldDB" id="A0A2U8E219"/>
<feature type="compositionally biased region" description="Basic and acidic residues" evidence="1">
    <location>
        <begin position="42"/>
        <end position="64"/>
    </location>
</feature>
<proteinExistence type="predicted"/>
<feature type="region of interest" description="Disordered" evidence="1">
    <location>
        <begin position="643"/>
        <end position="733"/>
    </location>
</feature>